<dbReference type="SUPFAM" id="SSF55874">
    <property type="entry name" value="ATPase domain of HSP90 chaperone/DNA topoisomerase II/histidine kinase"/>
    <property type="match status" value="1"/>
</dbReference>
<evidence type="ECO:0000256" key="8">
    <source>
        <dbReference type="ARBA" id="ARBA00022840"/>
    </source>
</evidence>
<dbReference type="Gene3D" id="3.30.565.10">
    <property type="entry name" value="Histidine kinase-like ATPase, C-terminal domain"/>
    <property type="match status" value="1"/>
</dbReference>
<dbReference type="KEGG" id="hra:EI982_01680"/>
<evidence type="ECO:0000256" key="12">
    <source>
        <dbReference type="SAM" id="Phobius"/>
    </source>
</evidence>
<dbReference type="InterPro" id="IPR013656">
    <property type="entry name" value="PAS_4"/>
</dbReference>
<keyword evidence="6" id="KW-0547">Nucleotide-binding</keyword>
<dbReference type="EMBL" id="CP034345">
    <property type="protein sequence ID" value="QGX93596.1"/>
    <property type="molecule type" value="Genomic_DNA"/>
</dbReference>
<dbReference type="InterPro" id="IPR035965">
    <property type="entry name" value="PAS-like_dom_sf"/>
</dbReference>
<keyword evidence="5 12" id="KW-0812">Transmembrane</keyword>
<keyword evidence="9 12" id="KW-1133">Transmembrane helix</keyword>
<feature type="transmembrane region" description="Helical" evidence="12">
    <location>
        <begin position="87"/>
        <end position="105"/>
    </location>
</feature>
<evidence type="ECO:0000256" key="7">
    <source>
        <dbReference type="ARBA" id="ARBA00022777"/>
    </source>
</evidence>
<dbReference type="InterPro" id="IPR005467">
    <property type="entry name" value="His_kinase_dom"/>
</dbReference>
<feature type="domain" description="PAS" evidence="14">
    <location>
        <begin position="183"/>
        <end position="231"/>
    </location>
</feature>
<protein>
    <recommendedName>
        <fullName evidence="3">histidine kinase</fullName>
        <ecNumber evidence="3">2.7.13.3</ecNumber>
    </recommendedName>
</protein>
<dbReference type="GO" id="GO:0007234">
    <property type="term" value="P:osmosensory signaling via phosphorelay pathway"/>
    <property type="evidence" value="ECO:0007669"/>
    <property type="project" value="TreeGrafter"/>
</dbReference>
<dbReference type="OrthoDB" id="3369at2157"/>
<evidence type="ECO:0000313" key="16">
    <source>
        <dbReference type="Proteomes" id="UP000428325"/>
    </source>
</evidence>
<dbReference type="PANTHER" id="PTHR42878:SF7">
    <property type="entry name" value="SENSOR HISTIDINE KINASE GLRK"/>
    <property type="match status" value="1"/>
</dbReference>
<evidence type="ECO:0000256" key="9">
    <source>
        <dbReference type="ARBA" id="ARBA00022989"/>
    </source>
</evidence>
<keyword evidence="8" id="KW-0067">ATP-binding</keyword>
<dbReference type="PRINTS" id="PR00344">
    <property type="entry name" value="BCTRLSENSOR"/>
</dbReference>
<keyword evidence="4" id="KW-0808">Transferase</keyword>
<keyword evidence="11 12" id="KW-0472">Membrane</keyword>
<dbReference type="RefSeq" id="WP_157687838.1">
    <property type="nucleotide sequence ID" value="NZ_CP034345.1"/>
</dbReference>
<dbReference type="InterPro" id="IPR036890">
    <property type="entry name" value="HATPase_C_sf"/>
</dbReference>
<evidence type="ECO:0000256" key="10">
    <source>
        <dbReference type="ARBA" id="ARBA00023012"/>
    </source>
</evidence>
<feature type="transmembrane region" description="Helical" evidence="12">
    <location>
        <begin position="117"/>
        <end position="136"/>
    </location>
</feature>
<sequence>MSDEQGSADERAVGDPVGGDFAGLLAKRPRRGWLTGGLEAPLGGLSVAWRRRLGSGVVAGVGLLLVGIPVYHLFSHGAAIESLLGDLLPLSFGATLMMTGAWLRWWNDDDTAPMVTAFWVLVGLVGAGLVALYVLIMHVGHGHVVQSPWFLAYDIAATGAVAGLLISRYDLRARTRHRRLSERERQFRAVFEGTLDALVVTDDRGRYVAANPAAADLFGLERSELIGKRVVDFTPEDVDVDEQWSAFLDEGSQRGEIELRRPDGEIRTVAFAATANVLPGRHLSALRDVTERTRREQELGEERARVEFLNRLLRHNILNGMNLVLAKLDVLAEDVPDGRREDVDMARHRSEEIVDLVQTARRLASDVTEASAERAIPVGDPLSAAIGTVRETYPRATVEWSPPDRPLRVRADDMLETVFDHLLTNAVEHNDTESVHVTVDVEADAETVTVRFADDGVGIPAERREQLFDGGGFSHGRDWGGFGLSIVDVLVDRYGGCVRTTENEPHGVVFHVELPRAAD</sequence>
<dbReference type="InterPro" id="IPR050351">
    <property type="entry name" value="BphY/WalK/GraS-like"/>
</dbReference>
<evidence type="ECO:0000256" key="11">
    <source>
        <dbReference type="ARBA" id="ARBA00023136"/>
    </source>
</evidence>
<accession>A0A6B9F0B0</accession>
<reference evidence="15 16" key="1">
    <citation type="submission" date="2018-12" db="EMBL/GenBank/DDBJ databases">
        <title>Complete genome sequence of Haloplanus rallus MBLA0036.</title>
        <authorList>
            <person name="Nam Y.-d."/>
            <person name="Kang J."/>
            <person name="Chung W.-H."/>
            <person name="Park Y.S."/>
        </authorList>
    </citation>
    <scope>NUCLEOTIDE SEQUENCE [LARGE SCALE GENOMIC DNA]</scope>
    <source>
        <strain evidence="15 16">MBLA0036</strain>
    </source>
</reference>
<dbReference type="NCBIfam" id="TIGR00229">
    <property type="entry name" value="sensory_box"/>
    <property type="match status" value="1"/>
</dbReference>
<comment type="subcellular location">
    <subcellularLocation>
        <location evidence="2">Membrane</location>
        <topology evidence="2">Multi-pass membrane protein</topology>
    </subcellularLocation>
</comment>
<dbReference type="PROSITE" id="PS50109">
    <property type="entry name" value="HIS_KIN"/>
    <property type="match status" value="1"/>
</dbReference>
<dbReference type="InterPro" id="IPR003594">
    <property type="entry name" value="HATPase_dom"/>
</dbReference>
<dbReference type="EC" id="2.7.13.3" evidence="3"/>
<dbReference type="InterPro" id="IPR000014">
    <property type="entry name" value="PAS"/>
</dbReference>
<name>A0A6B9F0B0_9EURY</name>
<dbReference type="InterPro" id="IPR031623">
    <property type="entry name" value="HisKA_4TM"/>
</dbReference>
<dbReference type="Proteomes" id="UP000428325">
    <property type="component" value="Chromosome"/>
</dbReference>
<feature type="transmembrane region" description="Helical" evidence="12">
    <location>
        <begin position="148"/>
        <end position="169"/>
    </location>
</feature>
<dbReference type="Pfam" id="PF16926">
    <property type="entry name" value="HisKA_4TM"/>
    <property type="match status" value="1"/>
</dbReference>
<dbReference type="GO" id="GO:0030295">
    <property type="term" value="F:protein kinase activator activity"/>
    <property type="evidence" value="ECO:0007669"/>
    <property type="project" value="TreeGrafter"/>
</dbReference>
<evidence type="ECO:0000256" key="2">
    <source>
        <dbReference type="ARBA" id="ARBA00004141"/>
    </source>
</evidence>
<gene>
    <name evidence="15" type="ORF">EI982_01680</name>
</gene>
<evidence type="ECO:0000256" key="4">
    <source>
        <dbReference type="ARBA" id="ARBA00022679"/>
    </source>
</evidence>
<evidence type="ECO:0000259" key="13">
    <source>
        <dbReference type="PROSITE" id="PS50109"/>
    </source>
</evidence>
<dbReference type="GO" id="GO:0000156">
    <property type="term" value="F:phosphorelay response regulator activity"/>
    <property type="evidence" value="ECO:0007669"/>
    <property type="project" value="TreeGrafter"/>
</dbReference>
<proteinExistence type="predicted"/>
<dbReference type="GO" id="GO:0004673">
    <property type="term" value="F:protein histidine kinase activity"/>
    <property type="evidence" value="ECO:0007669"/>
    <property type="project" value="UniProtKB-EC"/>
</dbReference>
<dbReference type="PANTHER" id="PTHR42878">
    <property type="entry name" value="TWO-COMPONENT HISTIDINE KINASE"/>
    <property type="match status" value="1"/>
</dbReference>
<dbReference type="GO" id="GO:0016020">
    <property type="term" value="C:membrane"/>
    <property type="evidence" value="ECO:0007669"/>
    <property type="project" value="UniProtKB-SubCell"/>
</dbReference>
<dbReference type="Pfam" id="PF02518">
    <property type="entry name" value="HATPase_c"/>
    <property type="match status" value="1"/>
</dbReference>
<keyword evidence="7" id="KW-0418">Kinase</keyword>
<dbReference type="SUPFAM" id="SSF55785">
    <property type="entry name" value="PYP-like sensor domain (PAS domain)"/>
    <property type="match status" value="1"/>
</dbReference>
<evidence type="ECO:0000313" key="15">
    <source>
        <dbReference type="EMBL" id="QGX93596.1"/>
    </source>
</evidence>
<organism evidence="15 16">
    <name type="scientific">Haloplanus rallus</name>
    <dbReference type="NCBI Taxonomy" id="1816183"/>
    <lineage>
        <taxon>Archaea</taxon>
        <taxon>Methanobacteriati</taxon>
        <taxon>Methanobacteriota</taxon>
        <taxon>Stenosarchaea group</taxon>
        <taxon>Halobacteria</taxon>
        <taxon>Halobacteriales</taxon>
        <taxon>Haloferacaceae</taxon>
        <taxon>Haloplanus</taxon>
    </lineage>
</organism>
<dbReference type="Pfam" id="PF08448">
    <property type="entry name" value="PAS_4"/>
    <property type="match status" value="1"/>
</dbReference>
<comment type="catalytic activity">
    <reaction evidence="1">
        <text>ATP + protein L-histidine = ADP + protein N-phospho-L-histidine.</text>
        <dbReference type="EC" id="2.7.13.3"/>
    </reaction>
</comment>
<evidence type="ECO:0000256" key="1">
    <source>
        <dbReference type="ARBA" id="ARBA00000085"/>
    </source>
</evidence>
<dbReference type="PROSITE" id="PS50112">
    <property type="entry name" value="PAS"/>
    <property type="match status" value="1"/>
</dbReference>
<dbReference type="Gene3D" id="3.30.450.20">
    <property type="entry name" value="PAS domain"/>
    <property type="match status" value="1"/>
</dbReference>
<dbReference type="SMART" id="SM00091">
    <property type="entry name" value="PAS"/>
    <property type="match status" value="1"/>
</dbReference>
<dbReference type="CDD" id="cd00075">
    <property type="entry name" value="HATPase"/>
    <property type="match status" value="1"/>
</dbReference>
<dbReference type="SMART" id="SM00387">
    <property type="entry name" value="HATPase_c"/>
    <property type="match status" value="1"/>
</dbReference>
<evidence type="ECO:0000256" key="3">
    <source>
        <dbReference type="ARBA" id="ARBA00012438"/>
    </source>
</evidence>
<dbReference type="InterPro" id="IPR004358">
    <property type="entry name" value="Sig_transdc_His_kin-like_C"/>
</dbReference>
<feature type="transmembrane region" description="Helical" evidence="12">
    <location>
        <begin position="53"/>
        <end position="75"/>
    </location>
</feature>
<dbReference type="GeneID" id="43368212"/>
<evidence type="ECO:0000256" key="5">
    <source>
        <dbReference type="ARBA" id="ARBA00022692"/>
    </source>
</evidence>
<evidence type="ECO:0000259" key="14">
    <source>
        <dbReference type="PROSITE" id="PS50112"/>
    </source>
</evidence>
<keyword evidence="10" id="KW-0902">Two-component regulatory system</keyword>
<dbReference type="CDD" id="cd00130">
    <property type="entry name" value="PAS"/>
    <property type="match status" value="1"/>
</dbReference>
<dbReference type="AlphaFoldDB" id="A0A6B9F0B0"/>
<dbReference type="GO" id="GO:0005524">
    <property type="term" value="F:ATP binding"/>
    <property type="evidence" value="ECO:0007669"/>
    <property type="project" value="UniProtKB-KW"/>
</dbReference>
<feature type="domain" description="Histidine kinase" evidence="13">
    <location>
        <begin position="312"/>
        <end position="518"/>
    </location>
</feature>
<keyword evidence="16" id="KW-1185">Reference proteome</keyword>
<evidence type="ECO:0000256" key="6">
    <source>
        <dbReference type="ARBA" id="ARBA00022741"/>
    </source>
</evidence>